<dbReference type="EMBL" id="MN739541">
    <property type="protein sequence ID" value="QHT12075.1"/>
    <property type="molecule type" value="Genomic_DNA"/>
</dbReference>
<proteinExistence type="predicted"/>
<sequence length="34" mass="3752">MKTVVCLEGICYEIETTWAIQGAITVPIITVKKV</sequence>
<organism evidence="1">
    <name type="scientific">viral metagenome</name>
    <dbReference type="NCBI Taxonomy" id="1070528"/>
    <lineage>
        <taxon>unclassified sequences</taxon>
        <taxon>metagenomes</taxon>
        <taxon>organismal metagenomes</taxon>
    </lineage>
</organism>
<evidence type="ECO:0000313" key="1">
    <source>
        <dbReference type="EMBL" id="QHT12075.1"/>
    </source>
</evidence>
<reference evidence="1" key="1">
    <citation type="journal article" date="2020" name="Nature">
        <title>Giant virus diversity and host interactions through global metagenomics.</title>
        <authorList>
            <person name="Schulz F."/>
            <person name="Roux S."/>
            <person name="Paez-Espino D."/>
            <person name="Jungbluth S."/>
            <person name="Walsh D.A."/>
            <person name="Denef V.J."/>
            <person name="McMahon K.D."/>
            <person name="Konstantinidis K.T."/>
            <person name="Eloe-Fadrosh E.A."/>
            <person name="Kyrpides N.C."/>
            <person name="Woyke T."/>
        </authorList>
    </citation>
    <scope>NUCLEOTIDE SEQUENCE</scope>
    <source>
        <strain evidence="1">GVMAG-M-3300023174-129</strain>
    </source>
</reference>
<protein>
    <submittedName>
        <fullName evidence="1">Uncharacterized protein</fullName>
    </submittedName>
</protein>
<name>A0A6C0D8T1_9ZZZZ</name>
<dbReference type="AlphaFoldDB" id="A0A6C0D8T1"/>
<accession>A0A6C0D8T1</accession>